<protein>
    <submittedName>
        <fullName evidence="1">Uncharacterized protein</fullName>
    </submittedName>
</protein>
<proteinExistence type="predicted"/>
<evidence type="ECO:0000313" key="1">
    <source>
        <dbReference type="EMBL" id="EMD17104.1"/>
    </source>
</evidence>
<sequence length="63" mass="7682">MTYKKFLETMQENTLNDLKMNIPKLKLITRNQNVVKSIEDFIKYKNQEKFDCLVDCFQKDLYK</sequence>
<dbReference type="BioCyc" id="ECAT999415-HMP:GTTI-688-MONOMER"/>
<name>M2PND9_9FIRM</name>
<dbReference type="Proteomes" id="UP000011758">
    <property type="component" value="Unassembled WGS sequence"/>
</dbReference>
<dbReference type="AlphaFoldDB" id="M2PND9"/>
<comment type="caution">
    <text evidence="1">The sequence shown here is derived from an EMBL/GenBank/DDBJ whole genome shotgun (WGS) entry which is preliminary data.</text>
</comment>
<gene>
    <name evidence="1" type="ORF">HMPREF9943_00667</name>
</gene>
<reference evidence="1 2" key="1">
    <citation type="submission" date="2013-02" db="EMBL/GenBank/DDBJ databases">
        <title>The Genome Sequence of Lactobacillus catenaformis F0143.</title>
        <authorList>
            <consortium name="The Broad Institute Genome Sequencing Platform"/>
            <person name="Earl A."/>
            <person name="Ward D."/>
            <person name="Feldgarden M."/>
            <person name="Gevers D."/>
            <person name="Izard J."/>
            <person name="Blanton J.M."/>
            <person name="Mathney J."/>
            <person name="Dewhirst F.E."/>
            <person name="Young S.K."/>
            <person name="Zeng Q."/>
            <person name="Gargeya S."/>
            <person name="Fitzgerald M."/>
            <person name="Haas B."/>
            <person name="Abouelleil A."/>
            <person name="Alvarado L."/>
            <person name="Arachchi H.M."/>
            <person name="Berlin A."/>
            <person name="Chapman S.B."/>
            <person name="Gearin G."/>
            <person name="Goldberg J."/>
            <person name="Griggs A."/>
            <person name="Gujja S."/>
            <person name="Hansen M."/>
            <person name="Heiman D."/>
            <person name="Howarth C."/>
            <person name="Larimer J."/>
            <person name="Lui A."/>
            <person name="MacDonald P.J.P."/>
            <person name="McCowen C."/>
            <person name="Montmayeur A."/>
            <person name="Murphy C."/>
            <person name="Neiman D."/>
            <person name="Pearson M."/>
            <person name="Priest M."/>
            <person name="Roberts A."/>
            <person name="Saif S."/>
            <person name="Shea T."/>
            <person name="Sisk P."/>
            <person name="Stolte C."/>
            <person name="Sykes S."/>
            <person name="Wortman J."/>
            <person name="Nusbaum C."/>
            <person name="Birren B."/>
        </authorList>
    </citation>
    <scope>NUCLEOTIDE SEQUENCE [LARGE SCALE GENOMIC DNA]</scope>
    <source>
        <strain evidence="1 2">OT 569</strain>
    </source>
</reference>
<keyword evidence="2" id="KW-1185">Reference proteome</keyword>
<dbReference type="EMBL" id="AGEJ01000011">
    <property type="protein sequence ID" value="EMD17104.1"/>
    <property type="molecule type" value="Genomic_DNA"/>
</dbReference>
<accession>M2PND9</accession>
<evidence type="ECO:0000313" key="2">
    <source>
        <dbReference type="Proteomes" id="UP000011758"/>
    </source>
</evidence>
<organism evidence="1 2">
    <name type="scientific">Eggerthia catenaformis OT 569 = DSM 20559</name>
    <dbReference type="NCBI Taxonomy" id="999415"/>
    <lineage>
        <taxon>Bacteria</taxon>
        <taxon>Bacillati</taxon>
        <taxon>Bacillota</taxon>
        <taxon>Erysipelotrichia</taxon>
        <taxon>Erysipelotrichales</taxon>
        <taxon>Coprobacillaceae</taxon>
        <taxon>Eggerthia</taxon>
    </lineage>
</organism>